<feature type="compositionally biased region" description="Polar residues" evidence="1">
    <location>
        <begin position="84"/>
        <end position="101"/>
    </location>
</feature>
<reference evidence="2 4" key="1">
    <citation type="journal article" date="2020" name="Stud. Mycol.">
        <title>101 Dothideomycetes genomes: a test case for predicting lifestyles and emergence of pathogens.</title>
        <authorList>
            <person name="Haridas S."/>
            <person name="Albert R."/>
            <person name="Binder M."/>
            <person name="Bloem J."/>
            <person name="Labutti K."/>
            <person name="Salamov A."/>
            <person name="Andreopoulos B."/>
            <person name="Baker S."/>
            <person name="Barry K."/>
            <person name="Bills G."/>
            <person name="Bluhm B."/>
            <person name="Cannon C."/>
            <person name="Castanera R."/>
            <person name="Culley D."/>
            <person name="Daum C."/>
            <person name="Ezra D."/>
            <person name="Gonzalez J."/>
            <person name="Henrissat B."/>
            <person name="Kuo A."/>
            <person name="Liang C."/>
            <person name="Lipzen A."/>
            <person name="Lutzoni F."/>
            <person name="Magnuson J."/>
            <person name="Mondo S."/>
            <person name="Nolan M."/>
            <person name="Ohm R."/>
            <person name="Pangilinan J."/>
            <person name="Park H.-J."/>
            <person name="Ramirez L."/>
            <person name="Alfaro M."/>
            <person name="Sun H."/>
            <person name="Tritt A."/>
            <person name="Yoshinaga Y."/>
            <person name="Zwiers L.-H."/>
            <person name="Turgeon B."/>
            <person name="Goodwin S."/>
            <person name="Spatafora J."/>
            <person name="Crous P."/>
            <person name="Grigoriev I."/>
        </authorList>
    </citation>
    <scope>NUCLEOTIDE SEQUENCE</scope>
    <source>
        <strain evidence="2 4">CBS 304.34</strain>
    </source>
</reference>
<feature type="compositionally biased region" description="Basic and acidic residues" evidence="1">
    <location>
        <begin position="170"/>
        <end position="182"/>
    </location>
</feature>
<accession>A0A6A6YL16</accession>
<evidence type="ECO:0000256" key="1">
    <source>
        <dbReference type="SAM" id="MobiDB-lite"/>
    </source>
</evidence>
<feature type="compositionally biased region" description="Polar residues" evidence="1">
    <location>
        <begin position="9"/>
        <end position="21"/>
    </location>
</feature>
<keyword evidence="3" id="KW-1185">Reference proteome</keyword>
<evidence type="ECO:0000313" key="2">
    <source>
        <dbReference type="EMBL" id="KAF2809511.1"/>
    </source>
</evidence>
<feature type="region of interest" description="Disordered" evidence="1">
    <location>
        <begin position="1"/>
        <end position="21"/>
    </location>
</feature>
<dbReference type="GeneID" id="54455045"/>
<evidence type="ECO:0000313" key="3">
    <source>
        <dbReference type="Proteomes" id="UP000504636"/>
    </source>
</evidence>
<sequence length="195" mass="22335">MAGPRSYLGSASQGTLPLYSSSDFLPSYDDTFLRVESAIDHAQEEARHNTSSAGSEVYDRFGYTLSNENGSPLDVRDHLHLPSSVHTPRTPSHQQGPSVCNHSEARDHVSSVVLSMNPMPWSHRTYHQRREEVKRMLENMRERKLKRQLEKELKKRSEEQPERKLKKKLMKEASTEPGHETSLEAEVDAEVERQI</sequence>
<name>A0A6A6YL16_9PEZI</name>
<proteinExistence type="predicted"/>
<dbReference type="EMBL" id="MU003701">
    <property type="protein sequence ID" value="KAF2809511.1"/>
    <property type="molecule type" value="Genomic_DNA"/>
</dbReference>
<reference evidence="4" key="3">
    <citation type="submission" date="2025-04" db="UniProtKB">
        <authorList>
            <consortium name="RefSeq"/>
        </authorList>
    </citation>
    <scope>IDENTIFICATION</scope>
    <source>
        <strain evidence="4">CBS 304.34</strain>
    </source>
</reference>
<protein>
    <submittedName>
        <fullName evidence="2 4">Uncharacterized protein</fullName>
    </submittedName>
</protein>
<feature type="region of interest" description="Disordered" evidence="1">
    <location>
        <begin position="149"/>
        <end position="195"/>
    </location>
</feature>
<feature type="region of interest" description="Disordered" evidence="1">
    <location>
        <begin position="76"/>
        <end position="102"/>
    </location>
</feature>
<organism evidence="2">
    <name type="scientific">Mytilinidion resinicola</name>
    <dbReference type="NCBI Taxonomy" id="574789"/>
    <lineage>
        <taxon>Eukaryota</taxon>
        <taxon>Fungi</taxon>
        <taxon>Dikarya</taxon>
        <taxon>Ascomycota</taxon>
        <taxon>Pezizomycotina</taxon>
        <taxon>Dothideomycetes</taxon>
        <taxon>Pleosporomycetidae</taxon>
        <taxon>Mytilinidiales</taxon>
        <taxon>Mytilinidiaceae</taxon>
        <taxon>Mytilinidion</taxon>
    </lineage>
</organism>
<reference evidence="4" key="2">
    <citation type="submission" date="2020-04" db="EMBL/GenBank/DDBJ databases">
        <authorList>
            <consortium name="NCBI Genome Project"/>
        </authorList>
    </citation>
    <scope>NUCLEOTIDE SEQUENCE</scope>
    <source>
        <strain evidence="4">CBS 304.34</strain>
    </source>
</reference>
<evidence type="ECO:0000313" key="4">
    <source>
        <dbReference type="RefSeq" id="XP_033576475.1"/>
    </source>
</evidence>
<dbReference type="Proteomes" id="UP000504636">
    <property type="component" value="Unplaced"/>
</dbReference>
<feature type="compositionally biased region" description="Basic and acidic residues" evidence="1">
    <location>
        <begin position="149"/>
        <end position="163"/>
    </location>
</feature>
<gene>
    <name evidence="2 4" type="ORF">BDZ99DRAFT_29760</name>
</gene>
<dbReference type="RefSeq" id="XP_033576475.1">
    <property type="nucleotide sequence ID" value="XM_033714152.1"/>
</dbReference>
<dbReference type="AlphaFoldDB" id="A0A6A6YL16"/>